<accession>A0A4R6LDK0</accession>
<dbReference type="RefSeq" id="WP_133516166.1">
    <property type="nucleotide sequence ID" value="NZ_SNWX01000035.1"/>
</dbReference>
<evidence type="ECO:0000313" key="1">
    <source>
        <dbReference type="EMBL" id="TDO73746.1"/>
    </source>
</evidence>
<reference evidence="1 2" key="1">
    <citation type="submission" date="2019-03" db="EMBL/GenBank/DDBJ databases">
        <title>Subsurface microbial communities from deep shales in Ohio and West Virginia, USA.</title>
        <authorList>
            <person name="Wrighton K."/>
        </authorList>
    </citation>
    <scope>NUCLEOTIDE SEQUENCE [LARGE SCALE GENOMIC DNA]</scope>
    <source>
        <strain evidence="1 2">MA284_T2</strain>
    </source>
</reference>
<name>A0A4R6LDK0_9FIRM</name>
<gene>
    <name evidence="1" type="ORF">DFR79_1353</name>
</gene>
<organism evidence="1 2">
    <name type="scientific">Halanaerobium saccharolyticum</name>
    <dbReference type="NCBI Taxonomy" id="43595"/>
    <lineage>
        <taxon>Bacteria</taxon>
        <taxon>Bacillati</taxon>
        <taxon>Bacillota</taxon>
        <taxon>Clostridia</taxon>
        <taxon>Halanaerobiales</taxon>
        <taxon>Halanaerobiaceae</taxon>
        <taxon>Halanaerobium</taxon>
    </lineage>
</organism>
<dbReference type="InterPro" id="IPR021516">
    <property type="entry name" value="DUF3179"/>
</dbReference>
<dbReference type="Proteomes" id="UP000295064">
    <property type="component" value="Unassembled WGS sequence"/>
</dbReference>
<evidence type="ECO:0000313" key="2">
    <source>
        <dbReference type="Proteomes" id="UP000295064"/>
    </source>
</evidence>
<comment type="caution">
    <text evidence="1">The sequence shown here is derived from an EMBL/GenBank/DDBJ whole genome shotgun (WGS) entry which is preliminary data.</text>
</comment>
<protein>
    <submittedName>
        <fullName evidence="1">Uncharacterized protein DUF3179</fullName>
    </submittedName>
</protein>
<sequence>MVIIKKLIYLSIFILVLTLTLIGSLQAQDQNKIELLADNIVSGGPAPDDIPPLETPKYISIEAANTYLDSEDAVFVLETEGEVFVYPQRIMVWHEIVNEEIVGEKMSITYCPLTGSAIGYYGKINDEETTLGTSGKLV</sequence>
<proteinExistence type="predicted"/>
<dbReference type="Pfam" id="PF11376">
    <property type="entry name" value="DUF3179"/>
    <property type="match status" value="1"/>
</dbReference>
<dbReference type="AlphaFoldDB" id="A0A4R6LDK0"/>
<dbReference type="EMBL" id="SNWX01000035">
    <property type="protein sequence ID" value="TDO73746.1"/>
    <property type="molecule type" value="Genomic_DNA"/>
</dbReference>
<dbReference type="OrthoDB" id="9806357at2"/>